<feature type="compositionally biased region" description="Basic and acidic residues" evidence="1">
    <location>
        <begin position="102"/>
        <end position="119"/>
    </location>
</feature>
<reference evidence="2" key="1">
    <citation type="journal article" date="2020" name="BMC Genomics">
        <title>Correction to: Identification and distribution of gene clusters required for synthesis of sphingolipid metabolism inhibitors in diverse species of the filamentous fungus Fusarium.</title>
        <authorList>
            <person name="Kim H.S."/>
            <person name="Lohmar J.M."/>
            <person name="Busman M."/>
            <person name="Brown D.W."/>
            <person name="Naumann T.A."/>
            <person name="Divon H.H."/>
            <person name="Lysoe E."/>
            <person name="Uhlig S."/>
            <person name="Proctor R.H."/>
        </authorList>
    </citation>
    <scope>NUCLEOTIDE SEQUENCE</scope>
    <source>
        <strain evidence="2">NRRL 20472</strain>
    </source>
</reference>
<organism evidence="2 3">
    <name type="scientific">Fusarium sarcochroum</name>
    <dbReference type="NCBI Taxonomy" id="1208366"/>
    <lineage>
        <taxon>Eukaryota</taxon>
        <taxon>Fungi</taxon>
        <taxon>Dikarya</taxon>
        <taxon>Ascomycota</taxon>
        <taxon>Pezizomycotina</taxon>
        <taxon>Sordariomycetes</taxon>
        <taxon>Hypocreomycetidae</taxon>
        <taxon>Hypocreales</taxon>
        <taxon>Nectriaceae</taxon>
        <taxon>Fusarium</taxon>
        <taxon>Fusarium lateritium species complex</taxon>
    </lineage>
</organism>
<sequence length="359" mass="39656">MRNPDLTPPPQNVPRKRPRTTGRRGRFAYPPGVGRLPSKVPETRRVSRNEQSKPQAQHDSDLEEVSESEHEREIKRKLNSHKDDELQSLEPQRLLQTQNQTRGDKGKGKQVTERLDDRAAVYEHRISVVSDPGSSNQLSHELRVPDGALSEPEDAGERHTSRPNENALQLMEANSHVNVGLNVSNTGDGPPRERPSRQEQVSGSIERTQVPVQENVTAQATALEAALNGVPADPIHLQAALRVILQQQTLMSRITPGSQLVPQPAPLGHEVVLSSSHAGPSGSESLTTTTNLDAPTEDVQTEEKTERAASEYSTDSEVVEHNEIPCVRCLRRMCKNFAGSFLCMPDESKCLSQKNPSLY</sequence>
<feature type="compositionally biased region" description="Low complexity" evidence="1">
    <location>
        <begin position="274"/>
        <end position="285"/>
    </location>
</feature>
<feature type="compositionally biased region" description="Polar residues" evidence="1">
    <location>
        <begin position="198"/>
        <end position="207"/>
    </location>
</feature>
<evidence type="ECO:0000313" key="2">
    <source>
        <dbReference type="EMBL" id="KAF4959595.1"/>
    </source>
</evidence>
<feature type="compositionally biased region" description="Basic and acidic residues" evidence="1">
    <location>
        <begin position="67"/>
        <end position="85"/>
    </location>
</feature>
<feature type="compositionally biased region" description="Basic and acidic residues" evidence="1">
    <location>
        <begin position="41"/>
        <end position="60"/>
    </location>
</feature>
<name>A0A8H4TKH1_9HYPO</name>
<dbReference type="EMBL" id="JABEXW010000658">
    <property type="protein sequence ID" value="KAF4959595.1"/>
    <property type="molecule type" value="Genomic_DNA"/>
</dbReference>
<keyword evidence="3" id="KW-1185">Reference proteome</keyword>
<proteinExistence type="predicted"/>
<accession>A0A8H4TKH1</accession>
<feature type="compositionally biased region" description="Basic residues" evidence="1">
    <location>
        <begin position="14"/>
        <end position="26"/>
    </location>
</feature>
<gene>
    <name evidence="2" type="ORF">FSARC_10681</name>
</gene>
<evidence type="ECO:0000313" key="3">
    <source>
        <dbReference type="Proteomes" id="UP000622797"/>
    </source>
</evidence>
<dbReference type="OrthoDB" id="10603715at2759"/>
<feature type="region of interest" description="Disordered" evidence="1">
    <location>
        <begin position="272"/>
        <end position="316"/>
    </location>
</feature>
<comment type="caution">
    <text evidence="2">The sequence shown here is derived from an EMBL/GenBank/DDBJ whole genome shotgun (WGS) entry which is preliminary data.</text>
</comment>
<dbReference type="Proteomes" id="UP000622797">
    <property type="component" value="Unassembled WGS sequence"/>
</dbReference>
<feature type="compositionally biased region" description="Pro residues" evidence="1">
    <location>
        <begin position="1"/>
        <end position="12"/>
    </location>
</feature>
<protein>
    <submittedName>
        <fullName evidence="2">Uncharacterized protein</fullName>
    </submittedName>
</protein>
<feature type="region of interest" description="Disordered" evidence="1">
    <location>
        <begin position="180"/>
        <end position="207"/>
    </location>
</feature>
<reference evidence="2" key="2">
    <citation type="submission" date="2020-05" db="EMBL/GenBank/DDBJ databases">
        <authorList>
            <person name="Kim H.-S."/>
            <person name="Proctor R.H."/>
            <person name="Brown D.W."/>
        </authorList>
    </citation>
    <scope>NUCLEOTIDE SEQUENCE</scope>
    <source>
        <strain evidence="2">NRRL 20472</strain>
    </source>
</reference>
<evidence type="ECO:0000256" key="1">
    <source>
        <dbReference type="SAM" id="MobiDB-lite"/>
    </source>
</evidence>
<feature type="region of interest" description="Disordered" evidence="1">
    <location>
        <begin position="1"/>
        <end position="119"/>
    </location>
</feature>
<dbReference type="AlphaFoldDB" id="A0A8H4TKH1"/>